<dbReference type="EMBL" id="BK032792">
    <property type="protein sequence ID" value="DAF60665.1"/>
    <property type="molecule type" value="Genomic_DNA"/>
</dbReference>
<feature type="region of interest" description="Disordered" evidence="1">
    <location>
        <begin position="60"/>
        <end position="93"/>
    </location>
</feature>
<evidence type="ECO:0000256" key="1">
    <source>
        <dbReference type="SAM" id="MobiDB-lite"/>
    </source>
</evidence>
<feature type="compositionally biased region" description="Polar residues" evidence="1">
    <location>
        <begin position="63"/>
        <end position="73"/>
    </location>
</feature>
<reference evidence="2" key="1">
    <citation type="journal article" date="2021" name="Proc. Natl. Acad. Sci. U.S.A.">
        <title>A Catalog of Tens of Thousands of Viruses from Human Metagenomes Reveals Hidden Associations with Chronic Diseases.</title>
        <authorList>
            <person name="Tisza M.J."/>
            <person name="Buck C.B."/>
        </authorList>
    </citation>
    <scope>NUCLEOTIDE SEQUENCE</scope>
    <source>
        <strain evidence="2">CtwJH20</strain>
    </source>
</reference>
<organism evidence="2">
    <name type="scientific">Podoviridae sp. ctwJH20</name>
    <dbReference type="NCBI Taxonomy" id="2827753"/>
    <lineage>
        <taxon>Viruses</taxon>
        <taxon>Duplodnaviria</taxon>
        <taxon>Heunggongvirae</taxon>
        <taxon>Uroviricota</taxon>
        <taxon>Caudoviricetes</taxon>
    </lineage>
</organism>
<sequence>MAYEKKPGQGSAWKNKDKTEDWHAAYRGDVMLPNGDIHYLDITPKKTQAGETFISVKIGKQKSAGQGQQMSQHNVDKGNGYQPQPDDDSEIPF</sequence>
<protein>
    <submittedName>
        <fullName evidence="2">Uncharacterized protein</fullName>
    </submittedName>
</protein>
<evidence type="ECO:0000313" key="2">
    <source>
        <dbReference type="EMBL" id="DAF60665.1"/>
    </source>
</evidence>
<name>A0A8S5TBL0_9CAUD</name>
<accession>A0A8S5TBL0</accession>
<proteinExistence type="predicted"/>